<dbReference type="InterPro" id="IPR026392">
    <property type="entry name" value="Exo/Archaeosortase_dom"/>
</dbReference>
<feature type="transmembrane region" description="Helical" evidence="8">
    <location>
        <begin position="179"/>
        <end position="197"/>
    </location>
</feature>
<keyword evidence="11" id="KW-1185">Reference proteome</keyword>
<evidence type="ECO:0000313" key="11">
    <source>
        <dbReference type="Proteomes" id="UP001163726"/>
    </source>
</evidence>
<dbReference type="EMBL" id="CP109965">
    <property type="protein sequence ID" value="WAJ70706.1"/>
    <property type="molecule type" value="Genomic_DNA"/>
</dbReference>
<evidence type="ECO:0000256" key="1">
    <source>
        <dbReference type="ARBA" id="ARBA00004651"/>
    </source>
</evidence>
<evidence type="ECO:0000256" key="7">
    <source>
        <dbReference type="ARBA" id="ARBA00023136"/>
    </source>
</evidence>
<evidence type="ECO:0000259" key="9">
    <source>
        <dbReference type="Pfam" id="PF11984"/>
    </source>
</evidence>
<dbReference type="Proteomes" id="UP001163726">
    <property type="component" value="Chromosome"/>
</dbReference>
<evidence type="ECO:0000256" key="6">
    <source>
        <dbReference type="ARBA" id="ARBA00022989"/>
    </source>
</evidence>
<gene>
    <name evidence="10" type="primary">xrtA</name>
    <name evidence="10" type="ORF">OLW01_02505</name>
</gene>
<evidence type="ECO:0000256" key="4">
    <source>
        <dbReference type="ARBA" id="ARBA00022692"/>
    </source>
</evidence>
<keyword evidence="4 8" id="KW-0812">Transmembrane</keyword>
<dbReference type="EC" id="3.4.22.-" evidence="10"/>
<keyword evidence="7 8" id="KW-0472">Membrane</keyword>
<proteinExistence type="predicted"/>
<feature type="transmembrane region" description="Helical" evidence="8">
    <location>
        <begin position="139"/>
        <end position="159"/>
    </location>
</feature>
<dbReference type="Pfam" id="PF11984">
    <property type="entry name" value="DUF3485"/>
    <property type="match status" value="1"/>
</dbReference>
<reference evidence="10" key="1">
    <citation type="submission" date="2022-10" db="EMBL/GenBank/DDBJ databases">
        <title>Catenovulum adriacola sp. nov. isolated in the Harbour of Susak.</title>
        <authorList>
            <person name="Schoch T."/>
            <person name="Reich S.J."/>
            <person name="Stoeferle S."/>
            <person name="Flaiz M."/>
            <person name="Kazda M."/>
            <person name="Riedel C.U."/>
            <person name="Duerre P."/>
        </authorList>
    </citation>
    <scope>NUCLEOTIDE SEQUENCE</scope>
    <source>
        <strain evidence="10">TS8</strain>
    </source>
</reference>
<protein>
    <submittedName>
        <fullName evidence="10">Exosortase A</fullName>
        <ecNumber evidence="10">3.4.22.-</ecNumber>
    </submittedName>
</protein>
<evidence type="ECO:0000313" key="10">
    <source>
        <dbReference type="EMBL" id="WAJ70706.1"/>
    </source>
</evidence>
<dbReference type="InterPro" id="IPR014263">
    <property type="entry name" value="Methanolan_biosynth_EpsI"/>
</dbReference>
<organism evidence="10 11">
    <name type="scientific">Catenovulum adriaticum</name>
    <dbReference type="NCBI Taxonomy" id="2984846"/>
    <lineage>
        <taxon>Bacteria</taxon>
        <taxon>Pseudomonadati</taxon>
        <taxon>Pseudomonadota</taxon>
        <taxon>Gammaproteobacteria</taxon>
        <taxon>Alteromonadales</taxon>
        <taxon>Alteromonadaceae</taxon>
        <taxon>Catenovulum</taxon>
    </lineage>
</organism>
<feature type="transmembrane region" description="Helical" evidence="8">
    <location>
        <begin position="286"/>
        <end position="307"/>
    </location>
</feature>
<dbReference type="RefSeq" id="WP_268075055.1">
    <property type="nucleotide sequence ID" value="NZ_CP109965.1"/>
</dbReference>
<keyword evidence="3" id="KW-0645">Protease</keyword>
<dbReference type="NCBIfam" id="TIGR04178">
    <property type="entry name" value="exo_archaeo"/>
    <property type="match status" value="1"/>
</dbReference>
<dbReference type="NCBIfam" id="TIGR02602">
    <property type="entry name" value="8TM_EpsH"/>
    <property type="match status" value="1"/>
</dbReference>
<feature type="transmembrane region" description="Helical" evidence="8">
    <location>
        <begin position="7"/>
        <end position="26"/>
    </location>
</feature>
<feature type="transmembrane region" description="Helical" evidence="8">
    <location>
        <begin position="38"/>
        <end position="54"/>
    </location>
</feature>
<keyword evidence="5 10" id="KW-0378">Hydrolase</keyword>
<name>A0ABY7AR34_9ALTE</name>
<accession>A0ABY7AR34</accession>
<evidence type="ECO:0000256" key="5">
    <source>
        <dbReference type="ARBA" id="ARBA00022801"/>
    </source>
</evidence>
<keyword evidence="2" id="KW-1003">Cell membrane</keyword>
<feature type="transmembrane region" description="Helical" evidence="8">
    <location>
        <begin position="245"/>
        <end position="265"/>
    </location>
</feature>
<keyword evidence="6 8" id="KW-1133">Transmembrane helix</keyword>
<dbReference type="Pfam" id="PF09721">
    <property type="entry name" value="Exosortase_EpsH"/>
    <property type="match status" value="1"/>
</dbReference>
<dbReference type="GO" id="GO:0016787">
    <property type="term" value="F:hydrolase activity"/>
    <property type="evidence" value="ECO:0007669"/>
    <property type="project" value="UniProtKB-KW"/>
</dbReference>
<feature type="transmembrane region" description="Helical" evidence="8">
    <location>
        <begin position="209"/>
        <end position="233"/>
    </location>
</feature>
<feature type="domain" description="Methanolan biosynthesis EpsI" evidence="9">
    <location>
        <begin position="294"/>
        <end position="464"/>
    </location>
</feature>
<evidence type="ECO:0000256" key="8">
    <source>
        <dbReference type="SAM" id="Phobius"/>
    </source>
</evidence>
<dbReference type="InterPro" id="IPR019127">
    <property type="entry name" value="Exosortase"/>
</dbReference>
<dbReference type="NCBIfam" id="TIGR03109">
    <property type="entry name" value="exosort_XrtA"/>
    <property type="match status" value="1"/>
</dbReference>
<evidence type="ECO:0000256" key="3">
    <source>
        <dbReference type="ARBA" id="ARBA00022670"/>
    </source>
</evidence>
<dbReference type="InterPro" id="IPR013426">
    <property type="entry name" value="EpsH-like"/>
</dbReference>
<dbReference type="InterPro" id="IPR017540">
    <property type="entry name" value="Exosortase-1"/>
</dbReference>
<sequence length="481" mass="55542">MKINQKFFSYCLGLLFIWLLSYYSALSNMVQVWYQSNTYTHGFFIVPIVFYLLWQKRHGLDYRLQKSEWFWLLPLILIQGAFIVFTLLGINLLTQLCAYLTLLLGITSLFGWRFVIQIAFPLGYLIFAIPFGEEFVPGLQNITAQLSVFFLNLINIPVYQEGLYLYIPNGTFEVAEACAGIRFLIASVALGCLYAYLNYQKMWKRTLFVLIACTLPILANGIRAFGIIVIGHYSDMKYATGADHLIYGWFFFAFIILLLFWIGQIGRDPEPEYKTSSKHKTGSLNVSPYLVSLIAITLVATAGYLNYLKKSDSIQKANLQTQISQIFPGFELSNELTWQPIFTDAHAQAQGKLESNSVYVAQYTHDNSSHELVSGLHRHFDIERWTLFDSHQVKLNNKSYTELTLVTVQGHKIKVRYWYQVKQQQSSDKLRTKIAQLKSKLLHQHGAGYFIAVQISKDFDEQNWPALMHRFKQLDINYETE</sequence>
<feature type="transmembrane region" description="Helical" evidence="8">
    <location>
        <begin position="99"/>
        <end position="127"/>
    </location>
</feature>
<feature type="transmembrane region" description="Helical" evidence="8">
    <location>
        <begin position="69"/>
        <end position="93"/>
    </location>
</feature>
<evidence type="ECO:0000256" key="2">
    <source>
        <dbReference type="ARBA" id="ARBA00022475"/>
    </source>
</evidence>
<comment type="subcellular location">
    <subcellularLocation>
        <location evidence="1">Cell membrane</location>
        <topology evidence="1">Multi-pass membrane protein</topology>
    </subcellularLocation>
</comment>